<feature type="transmembrane region" description="Helical" evidence="1">
    <location>
        <begin position="41"/>
        <end position="62"/>
    </location>
</feature>
<accession>A0A1A8T0H5</accession>
<reference evidence="2 3" key="1">
    <citation type="submission" date="2016-06" db="EMBL/GenBank/DDBJ databases">
        <authorList>
            <person name="Kjaerup R.B."/>
            <person name="Dalgaard T.S."/>
            <person name="Juul-Madsen H.R."/>
        </authorList>
    </citation>
    <scope>NUCLEOTIDE SEQUENCE [LARGE SCALE GENOMIC DNA]</scope>
    <source>
        <strain evidence="2 3">CECT 8886</strain>
    </source>
</reference>
<protein>
    <submittedName>
        <fullName evidence="2">Uncharacterized protein</fullName>
    </submittedName>
</protein>
<keyword evidence="3" id="KW-1185">Reference proteome</keyword>
<feature type="transmembrane region" description="Helical" evidence="1">
    <location>
        <begin position="74"/>
        <end position="95"/>
    </location>
</feature>
<gene>
    <name evidence="2" type="ORF">MSP8886_00252</name>
</gene>
<evidence type="ECO:0000313" key="2">
    <source>
        <dbReference type="EMBL" id="SBS25352.1"/>
    </source>
</evidence>
<keyword evidence="1" id="KW-0812">Transmembrane</keyword>
<sequence>MLLSKPSSEWGKWLKGLTIQLILIIAISKSLIFLFRSLSSLRSTTVTIISVLLAFELCQTVIMPTVSCKSFTKFMLFMVDFIVEIGLFVGISYLLSIFFNNMGLDNTIILSYIISIFLYKLIILPFIYKNRANKPNY</sequence>
<dbReference type="EMBL" id="FLOB01000001">
    <property type="protein sequence ID" value="SBS25352.1"/>
    <property type="molecule type" value="Genomic_DNA"/>
</dbReference>
<proteinExistence type="predicted"/>
<keyword evidence="1" id="KW-0472">Membrane</keyword>
<feature type="transmembrane region" description="Helical" evidence="1">
    <location>
        <begin position="107"/>
        <end position="128"/>
    </location>
</feature>
<dbReference type="AlphaFoldDB" id="A0A1A8T0H5"/>
<feature type="transmembrane region" description="Helical" evidence="1">
    <location>
        <begin position="12"/>
        <end position="35"/>
    </location>
</feature>
<evidence type="ECO:0000313" key="3">
    <source>
        <dbReference type="Proteomes" id="UP000092544"/>
    </source>
</evidence>
<dbReference type="Proteomes" id="UP000092544">
    <property type="component" value="Unassembled WGS sequence"/>
</dbReference>
<keyword evidence="1" id="KW-1133">Transmembrane helix</keyword>
<evidence type="ECO:0000256" key="1">
    <source>
        <dbReference type="SAM" id="Phobius"/>
    </source>
</evidence>
<organism evidence="2 3">
    <name type="scientific">Marinomonas spartinae</name>
    <dbReference type="NCBI Taxonomy" id="1792290"/>
    <lineage>
        <taxon>Bacteria</taxon>
        <taxon>Pseudomonadati</taxon>
        <taxon>Pseudomonadota</taxon>
        <taxon>Gammaproteobacteria</taxon>
        <taxon>Oceanospirillales</taxon>
        <taxon>Oceanospirillaceae</taxon>
        <taxon>Marinomonas</taxon>
    </lineage>
</organism>
<name>A0A1A8T0H5_9GAMM</name>